<proteinExistence type="predicted"/>
<evidence type="ECO:0000313" key="1">
    <source>
        <dbReference type="EMBL" id="TGY78959.1"/>
    </source>
</evidence>
<evidence type="ECO:0000313" key="2">
    <source>
        <dbReference type="Proteomes" id="UP000306319"/>
    </source>
</evidence>
<comment type="caution">
    <text evidence="1">The sequence shown here is derived from an EMBL/GenBank/DDBJ whole genome shotgun (WGS) entry which is preliminary data.</text>
</comment>
<keyword evidence="2" id="KW-1185">Reference proteome</keyword>
<sequence length="547" mass="62850">MRHWFFVILLFCAAVMVSCSQSGKQRQILSDAERIVELYPDSALSMVSDIDVSDIKNSDNRALYGLVVAAAHKAKESSMASDSLTQFTFHHYRDKDSVRFLKCGELYALHLFWNSNGESALALLDSLVALPYVTDGIEIKLLRTRVGIGGTLYDCDNNIRFLKRLLTIDNDSVSEWYYKQQLYLNYTYTGHADSALIYINELIDHAKSNHLSEEEFELKYEKIAVLEELGEYDEGNALADYIIDNAPDNSILHFVHLWKALNHFNMGEIEISTRELALADSCVQNVSREERKYYEIFAGHLRNFLQYRKDGKIRIIQLAALTNNQRDNFFRMESTKVENEKNTLRAENRALELKSQNQRKTAIIIIVILIAVIIAITAVWNIQKRRRKIIEAEERVDALNKMIEELKQPIPTSGHEALRRAMLQQLGIIKMVAETPTEQNREMLRKLSSIESDTNGSLVNWDNLYEIINNLYSNFYSKLHTKYADMLTEKEEQVIVLFVAGFSAKEISVITSQSTASIYVRKSSIKKKLDVPEKEDVIAFIRQELSV</sequence>
<gene>
    <name evidence="1" type="ORF">E5331_07790</name>
</gene>
<reference evidence="1" key="1">
    <citation type="submission" date="2019-04" db="EMBL/GenBank/DDBJ databases">
        <title>Microbes associate with the intestines of laboratory mice.</title>
        <authorList>
            <person name="Navarre W."/>
            <person name="Wong E."/>
            <person name="Huang K."/>
            <person name="Tropini C."/>
            <person name="Ng K."/>
            <person name="Yu B."/>
        </authorList>
    </citation>
    <scope>NUCLEOTIDE SEQUENCE</scope>
    <source>
        <strain evidence="1">NM04_E33</strain>
    </source>
</reference>
<organism evidence="1 2">
    <name type="scientific">Lepagella muris</name>
    <dbReference type="NCBI Taxonomy" id="3032870"/>
    <lineage>
        <taxon>Bacteria</taxon>
        <taxon>Pseudomonadati</taxon>
        <taxon>Bacteroidota</taxon>
        <taxon>Bacteroidia</taxon>
        <taxon>Bacteroidales</taxon>
        <taxon>Muribaculaceae</taxon>
        <taxon>Lepagella</taxon>
    </lineage>
</organism>
<dbReference type="Proteomes" id="UP000306319">
    <property type="component" value="Unassembled WGS sequence"/>
</dbReference>
<name>A0AC61RLX2_9BACT</name>
<dbReference type="EMBL" id="SRYB01000009">
    <property type="protein sequence ID" value="TGY78959.1"/>
    <property type="molecule type" value="Genomic_DNA"/>
</dbReference>
<accession>A0AC61RLX2</accession>
<protein>
    <submittedName>
        <fullName evidence="1">Uncharacterized protein</fullName>
    </submittedName>
</protein>